<dbReference type="RefSeq" id="WP_419192996.1">
    <property type="nucleotide sequence ID" value="NZ_CP036279.1"/>
</dbReference>
<gene>
    <name evidence="3" type="ORF">Pan216_53570</name>
</gene>
<feature type="signal peptide" evidence="1">
    <location>
        <begin position="1"/>
        <end position="22"/>
    </location>
</feature>
<accession>A0A518BBY9</accession>
<sequence length="387" mass="42057" precursor="true">MKRPILLLLCVLGYSSVSPTHAEDAQPTLWDATKPVPRSKDLDDIEGMGLHVIKPHEKNVDGYDWLHGIALAFHDGRLVSSFGHNPGRENTASEVANGRASSDGGKTWGPLFPIADGPEPQIGVSHGVFLEHGGKLWAYLGAFTNQYVDTHTRAYVLDDETGKWEPKGVVVEGGFWPTQEPLRMDNGNWIMAGMSVSNPPGHQYTPPAVAISRGDDPLAWDLVILPTPQKQVWGEATVVVDGPKVTCISRYGKPIALVSESRDYGRTWSAVRESNLPMAASKPYAGTLSTGQRYLIGTTTADAKNRRSPLTIAVSRPGEESFSKIFRIRDAVHEGPGESHPKSKLSYPYAVERDGKLYVAFSNSGPRGGNRNSGELAVIPIESLKVD</sequence>
<evidence type="ECO:0000256" key="1">
    <source>
        <dbReference type="SAM" id="SignalP"/>
    </source>
</evidence>
<dbReference type="InterPro" id="IPR036278">
    <property type="entry name" value="Sialidase_sf"/>
</dbReference>
<name>A0A518BBY9_9BACT</name>
<dbReference type="Gene3D" id="2.120.10.10">
    <property type="match status" value="1"/>
</dbReference>
<feature type="chain" id="PRO_5021776308" description="Sialidase domain-containing protein" evidence="1">
    <location>
        <begin position="23"/>
        <end position="387"/>
    </location>
</feature>
<protein>
    <recommendedName>
        <fullName evidence="2">Sialidase domain-containing protein</fullName>
    </recommendedName>
</protein>
<dbReference type="PANTHER" id="PTHR43752:SF2">
    <property type="entry name" value="BNR_ASP-BOX REPEAT FAMILY PROTEIN"/>
    <property type="match status" value="1"/>
</dbReference>
<keyword evidence="4" id="KW-1185">Reference proteome</keyword>
<dbReference type="Proteomes" id="UP000317093">
    <property type="component" value="Chromosome"/>
</dbReference>
<dbReference type="CDD" id="cd15482">
    <property type="entry name" value="Sialidase_non-viral"/>
    <property type="match status" value="1"/>
</dbReference>
<dbReference type="PANTHER" id="PTHR43752">
    <property type="entry name" value="BNR/ASP-BOX REPEAT FAMILY PROTEIN"/>
    <property type="match status" value="1"/>
</dbReference>
<dbReference type="InterPro" id="IPR011040">
    <property type="entry name" value="Sialidase"/>
</dbReference>
<proteinExistence type="predicted"/>
<dbReference type="SUPFAM" id="SSF50939">
    <property type="entry name" value="Sialidases"/>
    <property type="match status" value="1"/>
</dbReference>
<dbReference type="Pfam" id="PF13088">
    <property type="entry name" value="BNR_2"/>
    <property type="match status" value="1"/>
</dbReference>
<dbReference type="AlphaFoldDB" id="A0A518BBY9"/>
<reference evidence="3 4" key="1">
    <citation type="submission" date="2019-02" db="EMBL/GenBank/DDBJ databases">
        <title>Deep-cultivation of Planctomycetes and their phenomic and genomic characterization uncovers novel biology.</title>
        <authorList>
            <person name="Wiegand S."/>
            <person name="Jogler M."/>
            <person name="Boedeker C."/>
            <person name="Pinto D."/>
            <person name="Vollmers J."/>
            <person name="Rivas-Marin E."/>
            <person name="Kohn T."/>
            <person name="Peeters S.H."/>
            <person name="Heuer A."/>
            <person name="Rast P."/>
            <person name="Oberbeckmann S."/>
            <person name="Bunk B."/>
            <person name="Jeske O."/>
            <person name="Meyerdierks A."/>
            <person name="Storesund J.E."/>
            <person name="Kallscheuer N."/>
            <person name="Luecker S."/>
            <person name="Lage O.M."/>
            <person name="Pohl T."/>
            <person name="Merkel B.J."/>
            <person name="Hornburger P."/>
            <person name="Mueller R.-W."/>
            <person name="Bruemmer F."/>
            <person name="Labrenz M."/>
            <person name="Spormann A.M."/>
            <person name="Op den Camp H."/>
            <person name="Overmann J."/>
            <person name="Amann R."/>
            <person name="Jetten M.S.M."/>
            <person name="Mascher T."/>
            <person name="Medema M.H."/>
            <person name="Devos D.P."/>
            <person name="Kaster A.-K."/>
            <person name="Ovreas L."/>
            <person name="Rohde M."/>
            <person name="Galperin M.Y."/>
            <person name="Jogler C."/>
        </authorList>
    </citation>
    <scope>NUCLEOTIDE SEQUENCE [LARGE SCALE GENOMIC DNA]</scope>
    <source>
        <strain evidence="3 4">Pan216</strain>
    </source>
</reference>
<evidence type="ECO:0000313" key="4">
    <source>
        <dbReference type="Proteomes" id="UP000317093"/>
    </source>
</evidence>
<dbReference type="EMBL" id="CP036279">
    <property type="protein sequence ID" value="QDU64467.1"/>
    <property type="molecule type" value="Genomic_DNA"/>
</dbReference>
<feature type="domain" description="Sialidase" evidence="2">
    <location>
        <begin position="87"/>
        <end position="359"/>
    </location>
</feature>
<keyword evidence="1" id="KW-0732">Signal</keyword>
<evidence type="ECO:0000313" key="3">
    <source>
        <dbReference type="EMBL" id="QDU64467.1"/>
    </source>
</evidence>
<organism evidence="3 4">
    <name type="scientific">Kolteria novifilia</name>
    <dbReference type="NCBI Taxonomy" id="2527975"/>
    <lineage>
        <taxon>Bacteria</taxon>
        <taxon>Pseudomonadati</taxon>
        <taxon>Planctomycetota</taxon>
        <taxon>Planctomycetia</taxon>
        <taxon>Kolteriales</taxon>
        <taxon>Kolteriaceae</taxon>
        <taxon>Kolteria</taxon>
    </lineage>
</organism>
<evidence type="ECO:0000259" key="2">
    <source>
        <dbReference type="Pfam" id="PF13088"/>
    </source>
</evidence>
<dbReference type="KEGG" id="knv:Pan216_53570"/>